<dbReference type="SMART" id="SM00259">
    <property type="entry name" value="ZnF_A20"/>
    <property type="match status" value="1"/>
</dbReference>
<evidence type="ECO:0000313" key="9">
    <source>
        <dbReference type="Proteomes" id="UP000245119"/>
    </source>
</evidence>
<accession>A0A2T7P042</accession>
<evidence type="ECO:0000313" key="8">
    <source>
        <dbReference type="EMBL" id="PVD26779.1"/>
    </source>
</evidence>
<dbReference type="PROSITE" id="PS51036">
    <property type="entry name" value="ZF_A20"/>
    <property type="match status" value="1"/>
</dbReference>
<evidence type="ECO:0000256" key="4">
    <source>
        <dbReference type="PROSITE-ProRule" id="PRU00449"/>
    </source>
</evidence>
<protein>
    <recommendedName>
        <fullName evidence="10">AN1-type domain-containing protein</fullName>
    </recommendedName>
</protein>
<dbReference type="GO" id="GO:0003677">
    <property type="term" value="F:DNA binding"/>
    <property type="evidence" value="ECO:0007669"/>
    <property type="project" value="InterPro"/>
</dbReference>
<dbReference type="OrthoDB" id="428577at2759"/>
<name>A0A2T7P042_POMCA</name>
<feature type="domain" description="A20-type" evidence="6">
    <location>
        <begin position="6"/>
        <end position="38"/>
    </location>
</feature>
<comment type="caution">
    <text evidence="8">The sequence shown here is derived from an EMBL/GenBank/DDBJ whole genome shotgun (WGS) entry which is preliminary data.</text>
</comment>
<evidence type="ECO:0008006" key="10">
    <source>
        <dbReference type="Google" id="ProtNLM"/>
    </source>
</evidence>
<dbReference type="InterPro" id="IPR050652">
    <property type="entry name" value="AN1_A20_ZnFinger"/>
</dbReference>
<keyword evidence="3" id="KW-0862">Zinc</keyword>
<keyword evidence="1" id="KW-0479">Metal-binding</keyword>
<dbReference type="InterPro" id="IPR035896">
    <property type="entry name" value="AN1-like_Znf"/>
</dbReference>
<dbReference type="STRING" id="400727.A0A2T7P042"/>
<reference evidence="8 9" key="1">
    <citation type="submission" date="2018-04" db="EMBL/GenBank/DDBJ databases">
        <title>The genome of golden apple snail Pomacea canaliculata provides insight into stress tolerance and invasive adaptation.</title>
        <authorList>
            <person name="Liu C."/>
            <person name="Liu B."/>
            <person name="Ren Y."/>
            <person name="Zhang Y."/>
            <person name="Wang H."/>
            <person name="Li S."/>
            <person name="Jiang F."/>
            <person name="Yin L."/>
            <person name="Zhang G."/>
            <person name="Qian W."/>
            <person name="Fan W."/>
        </authorList>
    </citation>
    <scope>NUCLEOTIDE SEQUENCE [LARGE SCALE GENOMIC DNA]</scope>
    <source>
        <strain evidence="8">SZHN2017</strain>
        <tissue evidence="8">Muscle</tissue>
    </source>
</reference>
<dbReference type="GO" id="GO:0008270">
    <property type="term" value="F:zinc ion binding"/>
    <property type="evidence" value="ECO:0007669"/>
    <property type="project" value="UniProtKB-KW"/>
</dbReference>
<dbReference type="PROSITE" id="PS51039">
    <property type="entry name" value="ZF_AN1"/>
    <property type="match status" value="1"/>
</dbReference>
<feature type="region of interest" description="Disordered" evidence="5">
    <location>
        <begin position="37"/>
        <end position="171"/>
    </location>
</feature>
<dbReference type="SUPFAM" id="SSF118310">
    <property type="entry name" value="AN1-like Zinc finger"/>
    <property type="match status" value="1"/>
</dbReference>
<evidence type="ECO:0000259" key="6">
    <source>
        <dbReference type="PROSITE" id="PS51036"/>
    </source>
</evidence>
<evidence type="ECO:0000256" key="1">
    <source>
        <dbReference type="ARBA" id="ARBA00022723"/>
    </source>
</evidence>
<evidence type="ECO:0000256" key="5">
    <source>
        <dbReference type="SAM" id="MobiDB-lite"/>
    </source>
</evidence>
<feature type="compositionally biased region" description="Polar residues" evidence="5">
    <location>
        <begin position="74"/>
        <end position="87"/>
    </location>
</feature>
<feature type="domain" description="AN1-type" evidence="7">
    <location>
        <begin position="261"/>
        <end position="310"/>
    </location>
</feature>
<dbReference type="SMART" id="SM00154">
    <property type="entry name" value="ZnF_AN1"/>
    <property type="match status" value="1"/>
</dbReference>
<sequence>MEESSSSQTPRCPCGFWGSAQTLGLCSKCYKGQQKEREQEYVAQSADASDLGGGQVSQPKAVRSSKMDSKHCPSRSSADNLATQSCASQQSKVDDSPDSKVPSSMPPNTAADEHTTISGEESSGSCLSSAPGADLVGAMVTSPMTMGMNSKEDCASDSQTVVPQAGSGALRPCESSIVDSGSGRVLPACVVAEVSGNERLSAAETSLPQMPVSCSSKQVVQENLNVPEVSTQTVPADGVQSKKRSHEEMEKEDSSCIAIKQKNKKRCFKCSVRLELAQREIGRCRCDGVFCPLHRLPEMHGCVFDHKEDGRREAREKMIKPTRHLGTSFRRLDSDS</sequence>
<evidence type="ECO:0000256" key="3">
    <source>
        <dbReference type="ARBA" id="ARBA00022833"/>
    </source>
</evidence>
<proteinExistence type="predicted"/>
<keyword evidence="9" id="KW-1185">Reference proteome</keyword>
<organism evidence="8 9">
    <name type="scientific">Pomacea canaliculata</name>
    <name type="common">Golden apple snail</name>
    <dbReference type="NCBI Taxonomy" id="400727"/>
    <lineage>
        <taxon>Eukaryota</taxon>
        <taxon>Metazoa</taxon>
        <taxon>Spiralia</taxon>
        <taxon>Lophotrochozoa</taxon>
        <taxon>Mollusca</taxon>
        <taxon>Gastropoda</taxon>
        <taxon>Caenogastropoda</taxon>
        <taxon>Architaenioglossa</taxon>
        <taxon>Ampullarioidea</taxon>
        <taxon>Ampullariidae</taxon>
        <taxon>Pomacea</taxon>
    </lineage>
</organism>
<dbReference type="InterPro" id="IPR002653">
    <property type="entry name" value="Znf_A20"/>
</dbReference>
<dbReference type="Gene3D" id="4.10.1110.10">
    <property type="entry name" value="AN1-like Zinc finger"/>
    <property type="match status" value="1"/>
</dbReference>
<dbReference type="Proteomes" id="UP000245119">
    <property type="component" value="Linkage Group LG8"/>
</dbReference>
<dbReference type="Gene3D" id="1.20.5.4770">
    <property type="match status" value="1"/>
</dbReference>
<keyword evidence="2 4" id="KW-0863">Zinc-finger</keyword>
<dbReference type="PANTHER" id="PTHR10634:SF67">
    <property type="entry name" value="AN1-TYPE ZINC FINGER PROTEIN 3"/>
    <property type="match status" value="1"/>
</dbReference>
<dbReference type="PANTHER" id="PTHR10634">
    <property type="entry name" value="AN1-TYPE ZINC FINGER PROTEIN"/>
    <property type="match status" value="1"/>
</dbReference>
<dbReference type="InterPro" id="IPR000058">
    <property type="entry name" value="Znf_AN1"/>
</dbReference>
<feature type="compositionally biased region" description="Low complexity" evidence="5">
    <location>
        <begin position="118"/>
        <end position="129"/>
    </location>
</feature>
<dbReference type="EMBL" id="PZQS01000008">
    <property type="protein sequence ID" value="PVD26779.1"/>
    <property type="molecule type" value="Genomic_DNA"/>
</dbReference>
<evidence type="ECO:0000259" key="7">
    <source>
        <dbReference type="PROSITE" id="PS51039"/>
    </source>
</evidence>
<evidence type="ECO:0000256" key="2">
    <source>
        <dbReference type="ARBA" id="ARBA00022771"/>
    </source>
</evidence>
<gene>
    <name evidence="8" type="ORF">C0Q70_14457</name>
</gene>
<dbReference type="SUPFAM" id="SSF57716">
    <property type="entry name" value="Glucocorticoid receptor-like (DNA-binding domain)"/>
    <property type="match status" value="1"/>
</dbReference>
<dbReference type="AlphaFoldDB" id="A0A2T7P042"/>
<dbReference type="Pfam" id="PF01754">
    <property type="entry name" value="zf-A20"/>
    <property type="match status" value="1"/>
</dbReference>
<dbReference type="OMA" id="DFNHKED"/>